<keyword evidence="11" id="KW-1185">Reference proteome</keyword>
<gene>
    <name evidence="10" type="ORF">DCAR_0311356</name>
</gene>
<reference evidence="10" key="2">
    <citation type="submission" date="2022-03" db="EMBL/GenBank/DDBJ databases">
        <title>Draft title - Genomic analysis of global carrot germplasm unveils the trajectory of domestication and the origin of high carotenoid orange carrot.</title>
        <authorList>
            <person name="Iorizzo M."/>
            <person name="Ellison S."/>
            <person name="Senalik D."/>
            <person name="Macko-Podgorni A."/>
            <person name="Grzebelus D."/>
            <person name="Bostan H."/>
            <person name="Rolling W."/>
            <person name="Curaba J."/>
            <person name="Simon P."/>
        </authorList>
    </citation>
    <scope>NUCLEOTIDE SEQUENCE</scope>
    <source>
        <tissue evidence="10">Leaf</tissue>
    </source>
</reference>
<dbReference type="GO" id="GO:0034702">
    <property type="term" value="C:monoatomic ion channel complex"/>
    <property type="evidence" value="ECO:0007669"/>
    <property type="project" value="UniProtKB-KW"/>
</dbReference>
<evidence type="ECO:0000256" key="2">
    <source>
        <dbReference type="ARBA" id="ARBA00022448"/>
    </source>
</evidence>
<keyword evidence="9" id="KW-0407">Ion channel</keyword>
<accession>A0A166AIK2</accession>
<dbReference type="Gramene" id="KZN01306">
    <property type="protein sequence ID" value="KZN01306"/>
    <property type="gene ID" value="DCAR_010060"/>
</dbReference>
<evidence type="ECO:0000256" key="8">
    <source>
        <dbReference type="ARBA" id="ARBA00023136"/>
    </source>
</evidence>
<keyword evidence="8" id="KW-0472">Membrane</keyword>
<evidence type="ECO:0000256" key="5">
    <source>
        <dbReference type="ARBA" id="ARBA00022882"/>
    </source>
</evidence>
<dbReference type="GO" id="GO:0030171">
    <property type="term" value="F:voltage-gated proton channel activity"/>
    <property type="evidence" value="ECO:0007669"/>
    <property type="project" value="InterPro"/>
</dbReference>
<keyword evidence="2" id="KW-0813">Transport</keyword>
<evidence type="ECO:0000256" key="6">
    <source>
        <dbReference type="ARBA" id="ARBA00022989"/>
    </source>
</evidence>
<keyword evidence="6" id="KW-1133">Transmembrane helix</keyword>
<keyword evidence="3" id="KW-1003">Cell membrane</keyword>
<evidence type="ECO:0000256" key="7">
    <source>
        <dbReference type="ARBA" id="ARBA00023065"/>
    </source>
</evidence>
<evidence type="ECO:0000256" key="3">
    <source>
        <dbReference type="ARBA" id="ARBA00022475"/>
    </source>
</evidence>
<protein>
    <submittedName>
        <fullName evidence="10">Uncharacterized protein</fullName>
    </submittedName>
</protein>
<proteinExistence type="predicted"/>
<reference evidence="10" key="1">
    <citation type="journal article" date="2016" name="Nat. Genet.">
        <title>A high-quality carrot genome assembly provides new insights into carotenoid accumulation and asterid genome evolution.</title>
        <authorList>
            <person name="Iorizzo M."/>
            <person name="Ellison S."/>
            <person name="Senalik D."/>
            <person name="Zeng P."/>
            <person name="Satapoomin P."/>
            <person name="Huang J."/>
            <person name="Bowman M."/>
            <person name="Iovene M."/>
            <person name="Sanseverino W."/>
            <person name="Cavagnaro P."/>
            <person name="Yildiz M."/>
            <person name="Macko-Podgorni A."/>
            <person name="Moranska E."/>
            <person name="Grzebelus E."/>
            <person name="Grzebelus D."/>
            <person name="Ashrafi H."/>
            <person name="Zheng Z."/>
            <person name="Cheng S."/>
            <person name="Spooner D."/>
            <person name="Van Deynze A."/>
            <person name="Simon P."/>
        </authorList>
    </citation>
    <scope>NUCLEOTIDE SEQUENCE</scope>
    <source>
        <tissue evidence="10">Leaf</tissue>
    </source>
</reference>
<dbReference type="Proteomes" id="UP000077755">
    <property type="component" value="Chromosome 3"/>
</dbReference>
<evidence type="ECO:0000256" key="9">
    <source>
        <dbReference type="ARBA" id="ARBA00023303"/>
    </source>
</evidence>
<keyword evidence="4" id="KW-0812">Transmembrane</keyword>
<dbReference type="InterPro" id="IPR027359">
    <property type="entry name" value="Volt_channel_dom_sf"/>
</dbReference>
<comment type="subcellular location">
    <subcellularLocation>
        <location evidence="1">Cell membrane</location>
        <topology evidence="1">Multi-pass membrane protein</topology>
    </subcellularLocation>
</comment>
<evidence type="ECO:0000313" key="10">
    <source>
        <dbReference type="EMBL" id="WOG92098.1"/>
    </source>
</evidence>
<dbReference type="GO" id="GO:0005886">
    <property type="term" value="C:plasma membrane"/>
    <property type="evidence" value="ECO:0007669"/>
    <property type="project" value="UniProtKB-SubCell"/>
</dbReference>
<dbReference type="PANTHER" id="PTHR46480:SF1">
    <property type="entry name" value="VOLTAGE-GATED HYDROGEN CHANNEL 1"/>
    <property type="match status" value="1"/>
</dbReference>
<dbReference type="OMA" id="DQNRHAS"/>
<dbReference type="AlphaFoldDB" id="A0A166AIK2"/>
<name>A0A166AIK2_DAUCS</name>
<evidence type="ECO:0000256" key="1">
    <source>
        <dbReference type="ARBA" id="ARBA00004651"/>
    </source>
</evidence>
<sequence>MIIQHESPTCSLHVQQSRPPSTSSISTDTVENSIQKLIKNWNRRQKWNKLFFHTAPQQGTTDRSPWRVELANFLESTPVRILAISLLLTDLILTILELSSSLVSCKSSKGVEEAWYHWIGIAILSLLSLKSLCLVVALGGLFFRRAGYVVDAVVLVVALLLEVFLEKMGGGLVIVVSLWRVVRVVESAFELSDETIEAQIEGIVCEFQALKDENARLLGIIHDKDAVIHNLQEQLDQLYKAAY</sequence>
<organism evidence="10 11">
    <name type="scientific">Daucus carota subsp. sativus</name>
    <name type="common">Carrot</name>
    <dbReference type="NCBI Taxonomy" id="79200"/>
    <lineage>
        <taxon>Eukaryota</taxon>
        <taxon>Viridiplantae</taxon>
        <taxon>Streptophyta</taxon>
        <taxon>Embryophyta</taxon>
        <taxon>Tracheophyta</taxon>
        <taxon>Spermatophyta</taxon>
        <taxon>Magnoliopsida</taxon>
        <taxon>eudicotyledons</taxon>
        <taxon>Gunneridae</taxon>
        <taxon>Pentapetalae</taxon>
        <taxon>asterids</taxon>
        <taxon>campanulids</taxon>
        <taxon>Apiales</taxon>
        <taxon>Apiaceae</taxon>
        <taxon>Apioideae</taxon>
        <taxon>Scandiceae</taxon>
        <taxon>Daucinae</taxon>
        <taxon>Daucus</taxon>
        <taxon>Daucus sect. Daucus</taxon>
    </lineage>
</organism>
<dbReference type="EMBL" id="CP093345">
    <property type="protein sequence ID" value="WOG92098.1"/>
    <property type="molecule type" value="Genomic_DNA"/>
</dbReference>
<dbReference type="Gene3D" id="1.20.120.350">
    <property type="entry name" value="Voltage-gated potassium channels. Chain C"/>
    <property type="match status" value="1"/>
</dbReference>
<keyword evidence="7" id="KW-0406">Ion transport</keyword>
<dbReference type="PANTHER" id="PTHR46480">
    <property type="entry name" value="F20B24.22"/>
    <property type="match status" value="1"/>
</dbReference>
<dbReference type="InterPro" id="IPR031846">
    <property type="entry name" value="Hvcn1"/>
</dbReference>
<evidence type="ECO:0000313" key="11">
    <source>
        <dbReference type="Proteomes" id="UP000077755"/>
    </source>
</evidence>
<evidence type="ECO:0000256" key="4">
    <source>
        <dbReference type="ARBA" id="ARBA00022692"/>
    </source>
</evidence>
<keyword evidence="5" id="KW-0851">Voltage-gated channel</keyword>